<keyword evidence="11" id="KW-0325">Glycoprotein</keyword>
<evidence type="ECO:0000256" key="16">
    <source>
        <dbReference type="SAM" id="Phobius"/>
    </source>
</evidence>
<dbReference type="EMBL" id="CP045899">
    <property type="protein sequence ID" value="QQP41273.1"/>
    <property type="molecule type" value="Genomic_DNA"/>
</dbReference>
<dbReference type="PANTHER" id="PTHR11616:SF321">
    <property type="entry name" value="SODIUM-DEPENDENT NUTRIENT AMINO ACID TRANSPORTER 1-RELATED"/>
    <property type="match status" value="1"/>
</dbReference>
<keyword evidence="12" id="KW-0739">Sodium transport</keyword>
<dbReference type="GO" id="GO:0005283">
    <property type="term" value="F:amino acid:sodium symporter activity"/>
    <property type="evidence" value="ECO:0007669"/>
    <property type="project" value="TreeGrafter"/>
</dbReference>
<dbReference type="PRINTS" id="PR00176">
    <property type="entry name" value="NANEUSMPORT"/>
</dbReference>
<feature type="binding site" evidence="14">
    <location>
        <position position="5"/>
    </location>
    <ligand>
        <name>Na(+)</name>
        <dbReference type="ChEBI" id="CHEBI:29101"/>
        <label>1</label>
    </ligand>
</feature>
<evidence type="ECO:0000256" key="11">
    <source>
        <dbReference type="ARBA" id="ARBA00023180"/>
    </source>
</evidence>
<evidence type="ECO:0000256" key="5">
    <source>
        <dbReference type="ARBA" id="ARBA00022847"/>
    </source>
</evidence>
<evidence type="ECO:0000256" key="10">
    <source>
        <dbReference type="ARBA" id="ARBA00023136"/>
    </source>
</evidence>
<dbReference type="AlphaFoldDB" id="A0A7T8JZU6"/>
<reference evidence="18" key="1">
    <citation type="submission" date="2021-01" db="EMBL/GenBank/DDBJ databases">
        <title>Caligus Genome Assembly.</title>
        <authorList>
            <person name="Gallardo-Escarate C."/>
        </authorList>
    </citation>
    <scope>NUCLEOTIDE SEQUENCE [LARGE SCALE GENOMIC DNA]</scope>
</reference>
<dbReference type="InterPro" id="IPR000175">
    <property type="entry name" value="Na/ntran_symport"/>
</dbReference>
<dbReference type="InterPro" id="IPR037272">
    <property type="entry name" value="SNS_sf"/>
</dbReference>
<dbReference type="Proteomes" id="UP000595437">
    <property type="component" value="Chromosome 10"/>
</dbReference>
<dbReference type="GO" id="GO:0005886">
    <property type="term" value="C:plasma membrane"/>
    <property type="evidence" value="ECO:0007669"/>
    <property type="project" value="TreeGrafter"/>
</dbReference>
<comment type="function">
    <text evidence="13">Unusual broad substrate spectrum amino acid:sodium cotransporter that promotes absorption of the D isomers of essential amino acids. Neutral amino acids are the preferred substrates, especially methionine and phenylalanine.</text>
</comment>
<feature type="binding site" evidence="14">
    <location>
        <position position="1"/>
    </location>
    <ligand>
        <name>Na(+)</name>
        <dbReference type="ChEBI" id="CHEBI:29101"/>
        <label>1</label>
    </ligand>
</feature>
<organism evidence="17 18">
    <name type="scientific">Caligus rogercresseyi</name>
    <name type="common">Sea louse</name>
    <dbReference type="NCBI Taxonomy" id="217165"/>
    <lineage>
        <taxon>Eukaryota</taxon>
        <taxon>Metazoa</taxon>
        <taxon>Ecdysozoa</taxon>
        <taxon>Arthropoda</taxon>
        <taxon>Crustacea</taxon>
        <taxon>Multicrustacea</taxon>
        <taxon>Hexanauplia</taxon>
        <taxon>Copepoda</taxon>
        <taxon>Siphonostomatoida</taxon>
        <taxon>Caligidae</taxon>
        <taxon>Caligus</taxon>
    </lineage>
</organism>
<keyword evidence="9" id="KW-0406">Ion transport</keyword>
<evidence type="ECO:0000256" key="15">
    <source>
        <dbReference type="RuleBase" id="RU003732"/>
    </source>
</evidence>
<evidence type="ECO:0000313" key="17">
    <source>
        <dbReference type="EMBL" id="QQP41273.1"/>
    </source>
</evidence>
<comment type="subcellular location">
    <subcellularLocation>
        <location evidence="1">Membrane</location>
        <topology evidence="1">Multi-pass membrane protein</topology>
    </subcellularLocation>
</comment>
<keyword evidence="5 15" id="KW-0769">Symport</keyword>
<evidence type="ECO:0000256" key="7">
    <source>
        <dbReference type="ARBA" id="ARBA00022989"/>
    </source>
</evidence>
<evidence type="ECO:0000256" key="12">
    <source>
        <dbReference type="ARBA" id="ARBA00023201"/>
    </source>
</evidence>
<keyword evidence="4 15" id="KW-0812">Transmembrane</keyword>
<dbReference type="SUPFAM" id="SSF161070">
    <property type="entry name" value="SNF-like"/>
    <property type="match status" value="1"/>
</dbReference>
<evidence type="ECO:0000256" key="3">
    <source>
        <dbReference type="ARBA" id="ARBA00022448"/>
    </source>
</evidence>
<dbReference type="PROSITE" id="PS00610">
    <property type="entry name" value="NA_NEUROTRAN_SYMP_1"/>
    <property type="match status" value="1"/>
</dbReference>
<evidence type="ECO:0000256" key="2">
    <source>
        <dbReference type="ARBA" id="ARBA00006459"/>
    </source>
</evidence>
<evidence type="ECO:0000256" key="9">
    <source>
        <dbReference type="ARBA" id="ARBA00023065"/>
    </source>
</evidence>
<feature type="non-terminal residue" evidence="17">
    <location>
        <position position="100"/>
    </location>
</feature>
<protein>
    <recommendedName>
        <fullName evidence="15">Transporter</fullName>
    </recommendedName>
</protein>
<sequence>VGLGNVWRFPYLAYKNGGAAFLIPYVILLFLVGKPLYYLETAMGQFSRASCIKIWNCAPIAKGVGFGMIFLSFIIGIYYNVIMAYSLGLWTEITLCLGLT</sequence>
<dbReference type="PROSITE" id="PS50267">
    <property type="entry name" value="NA_NEUROTRAN_SYMP_3"/>
    <property type="match status" value="1"/>
</dbReference>
<accession>A0A7T8JZU6</accession>
<evidence type="ECO:0000256" key="8">
    <source>
        <dbReference type="ARBA" id="ARBA00023053"/>
    </source>
</evidence>
<feature type="transmembrane region" description="Helical" evidence="16">
    <location>
        <begin position="60"/>
        <end position="81"/>
    </location>
</feature>
<evidence type="ECO:0000256" key="1">
    <source>
        <dbReference type="ARBA" id="ARBA00004141"/>
    </source>
</evidence>
<dbReference type="GO" id="GO:0089718">
    <property type="term" value="P:amino acid import across plasma membrane"/>
    <property type="evidence" value="ECO:0007669"/>
    <property type="project" value="TreeGrafter"/>
</dbReference>
<evidence type="ECO:0000256" key="13">
    <source>
        <dbReference type="ARBA" id="ARBA00037785"/>
    </source>
</evidence>
<keyword evidence="6" id="KW-0029">Amino-acid transport</keyword>
<feature type="non-terminal residue" evidence="17">
    <location>
        <position position="1"/>
    </location>
</feature>
<dbReference type="Pfam" id="PF00209">
    <property type="entry name" value="SNF"/>
    <property type="match status" value="1"/>
</dbReference>
<keyword evidence="7 16" id="KW-1133">Transmembrane helix</keyword>
<dbReference type="GO" id="GO:0015179">
    <property type="term" value="F:L-amino acid transmembrane transporter activity"/>
    <property type="evidence" value="ECO:0007669"/>
    <property type="project" value="TreeGrafter"/>
</dbReference>
<keyword evidence="10 16" id="KW-0472">Membrane</keyword>
<comment type="similarity">
    <text evidence="2 15">Belongs to the sodium:neurotransmitter symporter (SNF) (TC 2.A.22) family.</text>
</comment>
<evidence type="ECO:0000256" key="14">
    <source>
        <dbReference type="PIRSR" id="PIRSR600175-1"/>
    </source>
</evidence>
<proteinExistence type="inferred from homology"/>
<evidence type="ECO:0000256" key="4">
    <source>
        <dbReference type="ARBA" id="ARBA00022692"/>
    </source>
</evidence>
<keyword evidence="18" id="KW-1185">Reference proteome</keyword>
<name>A0A7T8JZU6_CALRO</name>
<gene>
    <name evidence="17" type="ORF">FKW44_015588</name>
</gene>
<dbReference type="OrthoDB" id="6376486at2759"/>
<feature type="transmembrane region" description="Helical" evidence="16">
    <location>
        <begin position="20"/>
        <end position="39"/>
    </location>
</feature>
<dbReference type="PANTHER" id="PTHR11616">
    <property type="entry name" value="SODIUM/CHLORIDE DEPENDENT TRANSPORTER"/>
    <property type="match status" value="1"/>
</dbReference>
<keyword evidence="8 14" id="KW-0915">Sodium</keyword>
<evidence type="ECO:0000256" key="6">
    <source>
        <dbReference type="ARBA" id="ARBA00022970"/>
    </source>
</evidence>
<evidence type="ECO:0000313" key="18">
    <source>
        <dbReference type="Proteomes" id="UP000595437"/>
    </source>
</evidence>
<keyword evidence="14" id="KW-0479">Metal-binding</keyword>
<keyword evidence="3 15" id="KW-0813">Transport</keyword>
<dbReference type="GO" id="GO:0046872">
    <property type="term" value="F:metal ion binding"/>
    <property type="evidence" value="ECO:0007669"/>
    <property type="project" value="UniProtKB-KW"/>
</dbReference>